<dbReference type="InterPro" id="IPR036761">
    <property type="entry name" value="TTHA0802/YceI-like_sf"/>
</dbReference>
<reference evidence="3 4" key="1">
    <citation type="journal article" date="2019" name="Emerg. Microbes Infect.">
        <title>Comprehensive subspecies identification of 175 nontuberculous mycobacteria species based on 7547 genomic profiles.</title>
        <authorList>
            <person name="Matsumoto Y."/>
            <person name="Kinjo T."/>
            <person name="Motooka D."/>
            <person name="Nabeya D."/>
            <person name="Jung N."/>
            <person name="Uechi K."/>
            <person name="Horii T."/>
            <person name="Iida T."/>
            <person name="Fujita J."/>
            <person name="Nakamura S."/>
        </authorList>
    </citation>
    <scope>NUCLEOTIDE SEQUENCE [LARGE SCALE GENOMIC DNA]</scope>
    <source>
        <strain evidence="3 4">JCM 13574</strain>
    </source>
</reference>
<dbReference type="InterPro" id="IPR007372">
    <property type="entry name" value="Lipid/polyisoprenoid-bd_YceI"/>
</dbReference>
<dbReference type="KEGG" id="mmag:MMAD_17280"/>
<comment type="similarity">
    <text evidence="1">Belongs to the UPF0312 family.</text>
</comment>
<dbReference type="SMART" id="SM00867">
    <property type="entry name" value="YceI"/>
    <property type="match status" value="1"/>
</dbReference>
<evidence type="ECO:0000259" key="2">
    <source>
        <dbReference type="SMART" id="SM00867"/>
    </source>
</evidence>
<dbReference type="PANTHER" id="PTHR34406:SF1">
    <property type="entry name" value="PROTEIN YCEI"/>
    <property type="match status" value="1"/>
</dbReference>
<proteinExistence type="inferred from homology"/>
<sequence length="178" mass="18697">MTNPIDHAAPGSTWALDPKRSTLAFKAKSFWGALPVKGTFGTVDGDGSVTAERTVTGRLRVDAASLSTGMGKRDEHLRSPDFFDVEKYPEITVEVHGATPRGADGLDLDATVTVKGTARRLTLPATARLLDDGAVRIATSATIDREDYGVDGNLVGMIPKSTRIDGEAVFAPRGGAGS</sequence>
<evidence type="ECO:0000256" key="1">
    <source>
        <dbReference type="ARBA" id="ARBA00008812"/>
    </source>
</evidence>
<evidence type="ECO:0000313" key="3">
    <source>
        <dbReference type="EMBL" id="BBZ27433.1"/>
    </source>
</evidence>
<protein>
    <recommendedName>
        <fullName evidence="2">Lipid/polyisoprenoid-binding YceI-like domain-containing protein</fullName>
    </recommendedName>
</protein>
<feature type="domain" description="Lipid/polyisoprenoid-binding YceI-like" evidence="2">
    <location>
        <begin position="13"/>
        <end position="171"/>
    </location>
</feature>
<keyword evidence="4" id="KW-1185">Reference proteome</keyword>
<dbReference type="AlphaFoldDB" id="A0A7I7XE46"/>
<dbReference type="Proteomes" id="UP000466517">
    <property type="component" value="Chromosome"/>
</dbReference>
<dbReference type="RefSeq" id="WP_163735239.1">
    <property type="nucleotide sequence ID" value="NZ_AP022610.1"/>
</dbReference>
<name>A0A7I7XE46_9MYCO</name>
<accession>A0A7I7XE46</accession>
<organism evidence="3 4">
    <name type="scientific">Mycolicibacterium madagascariense</name>
    <dbReference type="NCBI Taxonomy" id="212765"/>
    <lineage>
        <taxon>Bacteria</taxon>
        <taxon>Bacillati</taxon>
        <taxon>Actinomycetota</taxon>
        <taxon>Actinomycetes</taxon>
        <taxon>Mycobacteriales</taxon>
        <taxon>Mycobacteriaceae</taxon>
        <taxon>Mycolicibacterium</taxon>
    </lineage>
</organism>
<evidence type="ECO:0000313" key="4">
    <source>
        <dbReference type="Proteomes" id="UP000466517"/>
    </source>
</evidence>
<dbReference type="Pfam" id="PF04264">
    <property type="entry name" value="YceI"/>
    <property type="match status" value="1"/>
</dbReference>
<dbReference type="Gene3D" id="2.40.128.110">
    <property type="entry name" value="Lipid/polyisoprenoid-binding, YceI-like"/>
    <property type="match status" value="1"/>
</dbReference>
<dbReference type="SUPFAM" id="SSF101874">
    <property type="entry name" value="YceI-like"/>
    <property type="match status" value="1"/>
</dbReference>
<dbReference type="EMBL" id="AP022610">
    <property type="protein sequence ID" value="BBZ27433.1"/>
    <property type="molecule type" value="Genomic_DNA"/>
</dbReference>
<gene>
    <name evidence="3" type="ORF">MMAD_17280</name>
</gene>
<dbReference type="PANTHER" id="PTHR34406">
    <property type="entry name" value="PROTEIN YCEI"/>
    <property type="match status" value="1"/>
</dbReference>